<evidence type="ECO:0000313" key="1">
    <source>
        <dbReference type="EMBL" id="AHM03444.1"/>
    </source>
</evidence>
<sequence>MRRHWGRGGNVDLPGCGIQMVGQRLIPCDPRFFGHPLPRACWFDTS</sequence>
<protein>
    <submittedName>
        <fullName evidence="1">Uncharacterized protein</fullName>
    </submittedName>
</protein>
<dbReference type="KEGG" id="red:roselon_01047"/>
<dbReference type="HOGENOM" id="CLU_3188497_0_0_5"/>
<gene>
    <name evidence="1" type="ORF">roselon_01047</name>
</gene>
<dbReference type="EMBL" id="CP004372">
    <property type="protein sequence ID" value="AHM03444.1"/>
    <property type="molecule type" value="Genomic_DNA"/>
</dbReference>
<keyword evidence="2" id="KW-1185">Reference proteome</keyword>
<proteinExistence type="predicted"/>
<dbReference type="Proteomes" id="UP000019593">
    <property type="component" value="Chromosome"/>
</dbReference>
<organism evidence="1 2">
    <name type="scientific">Roseicyclus elongatus DSM 19469</name>
    <dbReference type="NCBI Taxonomy" id="1294273"/>
    <lineage>
        <taxon>Bacteria</taxon>
        <taxon>Pseudomonadati</taxon>
        <taxon>Pseudomonadota</taxon>
        <taxon>Alphaproteobacteria</taxon>
        <taxon>Rhodobacterales</taxon>
        <taxon>Roseobacteraceae</taxon>
        <taxon>Roseicyclus</taxon>
    </lineage>
</organism>
<evidence type="ECO:0000313" key="2">
    <source>
        <dbReference type="Proteomes" id="UP000019593"/>
    </source>
</evidence>
<name>W8RQN0_9RHOB</name>
<dbReference type="AlphaFoldDB" id="W8RQN0"/>
<reference evidence="1 2" key="1">
    <citation type="submission" date="2013-03" db="EMBL/GenBank/DDBJ databases">
        <authorList>
            <person name="Fiebig A."/>
            <person name="Goeker M."/>
            <person name="Klenk H.-P.P."/>
        </authorList>
    </citation>
    <scope>NUCLEOTIDE SEQUENCE [LARGE SCALE GENOMIC DNA]</scope>
    <source>
        <strain evidence="2">DSM 19469</strain>
    </source>
</reference>
<accession>W8RQN0</accession>